<dbReference type="GO" id="GO:0016020">
    <property type="term" value="C:membrane"/>
    <property type="evidence" value="ECO:0007669"/>
    <property type="project" value="UniProtKB-SubCell"/>
</dbReference>
<comment type="caution">
    <text evidence="9">The sequence shown here is derived from an EMBL/GenBank/DDBJ whole genome shotgun (WGS) entry which is preliminary data.</text>
</comment>
<feature type="domain" description="Cytochrome C biogenesis protein transmembrane" evidence="7">
    <location>
        <begin position="303"/>
        <end position="518"/>
    </location>
</feature>
<evidence type="ECO:0000256" key="4">
    <source>
        <dbReference type="ARBA" id="ARBA00022989"/>
    </source>
</evidence>
<feature type="domain" description="Thiol:disulfide interchange protein DsbD N-terminal" evidence="8">
    <location>
        <begin position="59"/>
        <end position="164"/>
    </location>
</feature>
<dbReference type="Pfam" id="PF13899">
    <property type="entry name" value="Thioredoxin_7"/>
    <property type="match status" value="1"/>
</dbReference>
<organism evidence="9 10">
    <name type="scientific">Photobacterium leiognathi subsp. mandapamensis</name>
    <name type="common">Photobacterium mandapamensis</name>
    <dbReference type="NCBI Taxonomy" id="48408"/>
    <lineage>
        <taxon>Bacteria</taxon>
        <taxon>Pseudomonadati</taxon>
        <taxon>Pseudomonadota</taxon>
        <taxon>Gammaproteobacteria</taxon>
        <taxon>Vibrionales</taxon>
        <taxon>Vibrionaceae</taxon>
        <taxon>Photobacterium</taxon>
    </lineage>
</organism>
<dbReference type="PANTHER" id="PTHR32234:SF3">
    <property type="entry name" value="SUPPRESSION OF COPPER SENSITIVITY PROTEIN"/>
    <property type="match status" value="1"/>
</dbReference>
<evidence type="ECO:0000256" key="5">
    <source>
        <dbReference type="ARBA" id="ARBA00023136"/>
    </source>
</evidence>
<dbReference type="InterPro" id="IPR003834">
    <property type="entry name" value="Cyt_c_assmbl_TM_dom"/>
</dbReference>
<name>A0A2T3KSH6_PHOLD</name>
<comment type="subcellular location">
    <subcellularLocation>
        <location evidence="1">Membrane</location>
        <topology evidence="1">Multi-pass membrane protein</topology>
    </subcellularLocation>
</comment>
<feature type="transmembrane region" description="Helical" evidence="6">
    <location>
        <begin position="460"/>
        <end position="484"/>
    </location>
</feature>
<feature type="transmembrane region" description="Helical" evidence="6">
    <location>
        <begin position="552"/>
        <end position="573"/>
    </location>
</feature>
<feature type="transmembrane region" description="Helical" evidence="6">
    <location>
        <begin position="527"/>
        <end position="545"/>
    </location>
</feature>
<dbReference type="CDD" id="cd02953">
    <property type="entry name" value="DsbDgamma"/>
    <property type="match status" value="1"/>
</dbReference>
<reference evidence="9 10" key="1">
    <citation type="submission" date="2018-03" db="EMBL/GenBank/DDBJ databases">
        <title>Whole genome sequencing of Histamine producing bacteria.</title>
        <authorList>
            <person name="Butler K."/>
        </authorList>
    </citation>
    <scope>NUCLEOTIDE SEQUENCE [LARGE SCALE GENOMIC DNA]</scope>
    <source>
        <strain evidence="9 10">Res.4.1</strain>
    </source>
</reference>
<dbReference type="InterPro" id="IPR028250">
    <property type="entry name" value="DsbDN"/>
</dbReference>
<dbReference type="GO" id="GO:0015035">
    <property type="term" value="F:protein-disulfide reductase activity"/>
    <property type="evidence" value="ECO:0007669"/>
    <property type="project" value="TreeGrafter"/>
</dbReference>
<evidence type="ECO:0000256" key="6">
    <source>
        <dbReference type="SAM" id="Phobius"/>
    </source>
</evidence>
<accession>A0A2T3KSH6</accession>
<dbReference type="GO" id="GO:0017004">
    <property type="term" value="P:cytochrome complex assembly"/>
    <property type="evidence" value="ECO:0007669"/>
    <property type="project" value="UniProtKB-KW"/>
</dbReference>
<keyword evidence="3" id="KW-0201">Cytochrome c-type biogenesis</keyword>
<dbReference type="RefSeq" id="WP_107185634.1">
    <property type="nucleotide sequence ID" value="NZ_PYNS01000019.1"/>
</dbReference>
<gene>
    <name evidence="9" type="ORF">C0W93_15520</name>
</gene>
<dbReference type="Pfam" id="PF02683">
    <property type="entry name" value="DsbD_TM"/>
    <property type="match status" value="1"/>
</dbReference>
<dbReference type="SUPFAM" id="SSF52833">
    <property type="entry name" value="Thioredoxin-like"/>
    <property type="match status" value="1"/>
</dbReference>
<feature type="transmembrane region" description="Helical" evidence="6">
    <location>
        <begin position="348"/>
        <end position="366"/>
    </location>
</feature>
<sequence length="701" mass="76572">MKKLYLNTYFVYAIFGALLSIFFTPLSYASPEITTGWVTNPQHPPVQVRLVLTGEKDLANHTVQGLLEVKLDKDWKTYWRSPGEGGVAPSVNWDMSSNVEGVDWQWPMPKRYEFLGVETLGYKHDVIFPLSIHVKDMNKPVFLAGKLTMSSCTSICVLTDYDLALDFNPTKLTTSTDAMFLYNKGYSHVPKSSPAVTLDKVSYDQNKKIVTVVATNKAGWTKPDVLIDGHSKAVKDSSFLAPKVTIKDQTLYATVPVTSWFGTPNLVGEPLQVTIGDNDLAVEMKATATDEPVIIPNTNNNLWEIIGFALLGGLILNIMPCVLPVLGMKLSSVISAKGLEKRQIRTQFIASAAGILTSFWLLAGFLALMKFSGQALGWGIQFQSPWFIGIMIAITALFGANMLGLFEIRLSSNANTWMASKGDNSHLGHFVQGMFATLLATPCSAPFLGTAVAFALGANYITLFAIFTALAVGMAAPWLLIAIFPQLANILPKPGLWMDRVKTLFGLMMLATSVWLLSLMTSFFNTAVVWAIGIAIMLFILWQLGHKKGRKSVIITTAVLLLGVAGSLIVGSLTTSHWAKPLADDHHWDVLNTDKIAEQVAQGKTVFVDVTADWCITCKANKVGVLLQEPVYSALSADNIELMRGDWTKPSDYVTGFLQSHGRFGVPFNIVYGPNAPEGIPLPVILTNDAVLNAIQQASKK</sequence>
<evidence type="ECO:0000313" key="10">
    <source>
        <dbReference type="Proteomes" id="UP000240530"/>
    </source>
</evidence>
<dbReference type="Gene3D" id="3.40.30.10">
    <property type="entry name" value="Glutaredoxin"/>
    <property type="match status" value="1"/>
</dbReference>
<dbReference type="InterPro" id="IPR035671">
    <property type="entry name" value="DsbD_gamma"/>
</dbReference>
<dbReference type="GO" id="GO:0045454">
    <property type="term" value="P:cell redox homeostasis"/>
    <property type="evidence" value="ECO:0007669"/>
    <property type="project" value="TreeGrafter"/>
</dbReference>
<feature type="transmembrane region" description="Helical" evidence="6">
    <location>
        <begin position="386"/>
        <end position="406"/>
    </location>
</feature>
<dbReference type="InterPro" id="IPR036249">
    <property type="entry name" value="Thioredoxin-like_sf"/>
</dbReference>
<evidence type="ECO:0000259" key="8">
    <source>
        <dbReference type="Pfam" id="PF11412"/>
    </source>
</evidence>
<dbReference type="Pfam" id="PF11412">
    <property type="entry name" value="DsbD_N"/>
    <property type="match status" value="1"/>
</dbReference>
<evidence type="ECO:0000256" key="1">
    <source>
        <dbReference type="ARBA" id="ARBA00004141"/>
    </source>
</evidence>
<feature type="transmembrane region" description="Helical" evidence="6">
    <location>
        <begin position="427"/>
        <end position="448"/>
    </location>
</feature>
<dbReference type="PANTHER" id="PTHR32234">
    <property type="entry name" value="THIOL:DISULFIDE INTERCHANGE PROTEIN DSBD"/>
    <property type="match status" value="1"/>
</dbReference>
<protein>
    <submittedName>
        <fullName evidence="9">Cytochrome C biogenesis protein</fullName>
    </submittedName>
</protein>
<keyword evidence="5 6" id="KW-0472">Membrane</keyword>
<proteinExistence type="predicted"/>
<keyword evidence="2 6" id="KW-0812">Transmembrane</keyword>
<dbReference type="Proteomes" id="UP000240530">
    <property type="component" value="Unassembled WGS sequence"/>
</dbReference>
<evidence type="ECO:0000256" key="2">
    <source>
        <dbReference type="ARBA" id="ARBA00022692"/>
    </source>
</evidence>
<dbReference type="AlphaFoldDB" id="A0A2T3KSH6"/>
<evidence type="ECO:0000256" key="3">
    <source>
        <dbReference type="ARBA" id="ARBA00022748"/>
    </source>
</evidence>
<keyword evidence="4 6" id="KW-1133">Transmembrane helix</keyword>
<evidence type="ECO:0000259" key="7">
    <source>
        <dbReference type="Pfam" id="PF02683"/>
    </source>
</evidence>
<dbReference type="EMBL" id="PYNS01000019">
    <property type="protein sequence ID" value="PSV09402.1"/>
    <property type="molecule type" value="Genomic_DNA"/>
</dbReference>
<feature type="transmembrane region" description="Helical" evidence="6">
    <location>
        <begin position="504"/>
        <end position="521"/>
    </location>
</feature>
<feature type="transmembrane region" description="Helical" evidence="6">
    <location>
        <begin position="305"/>
        <end position="327"/>
    </location>
</feature>
<evidence type="ECO:0000313" key="9">
    <source>
        <dbReference type="EMBL" id="PSV09402.1"/>
    </source>
</evidence>